<accession>A0A1G6R9Q2</accession>
<sequence>MKRLNRDEMAKRVAADIPEGAYVNLGIGVPTLVANHLDPGKEIFLHSENGLLGMGPAPAPGEEDDELINAGKQHVTLLKGGAFFHHADSFAMMRGGHLDYCVLGAFQVSVKGDLANWHTGAPDAIPAVGGAMDLALGAKQVFVMMELLTKQGESKLVSECTYPVTGVGCVGRIYTDLAVLDVTPEGLAVREIYSDIDFDALQKLAGVPLIDATRNRSAA</sequence>
<evidence type="ECO:0000313" key="4">
    <source>
        <dbReference type="Proteomes" id="UP000198908"/>
    </source>
</evidence>
<organism evidence="3 4">
    <name type="scientific">Paraburkholderia lycopersici</name>
    <dbReference type="NCBI Taxonomy" id="416944"/>
    <lineage>
        <taxon>Bacteria</taxon>
        <taxon>Pseudomonadati</taxon>
        <taxon>Pseudomonadota</taxon>
        <taxon>Betaproteobacteria</taxon>
        <taxon>Burkholderiales</taxon>
        <taxon>Burkholderiaceae</taxon>
        <taxon>Paraburkholderia</taxon>
    </lineage>
</organism>
<dbReference type="STRING" id="416944.SAMN05421548_11349"/>
<dbReference type="InterPro" id="IPR037171">
    <property type="entry name" value="NagB/RpiA_transferase-like"/>
</dbReference>
<dbReference type="PANTHER" id="PTHR13707">
    <property type="entry name" value="KETOACID-COENZYME A TRANSFERASE"/>
    <property type="match status" value="1"/>
</dbReference>
<evidence type="ECO:0000313" key="3">
    <source>
        <dbReference type="EMBL" id="SDD01258.1"/>
    </source>
</evidence>
<dbReference type="AlphaFoldDB" id="A0A1G6R9Q2"/>
<dbReference type="NCBIfam" id="TIGR02428">
    <property type="entry name" value="pcaJ_scoB_fam"/>
    <property type="match status" value="1"/>
</dbReference>
<proteinExistence type="inferred from homology"/>
<name>A0A1G6R9Q2_9BURK</name>
<gene>
    <name evidence="3" type="ORF">SAMN05421548_11349</name>
</gene>
<dbReference type="InterPro" id="IPR004165">
    <property type="entry name" value="CoA_trans_fam_I"/>
</dbReference>
<dbReference type="OrthoDB" id="3369756at2"/>
<dbReference type="SMART" id="SM00882">
    <property type="entry name" value="CoA_trans"/>
    <property type="match status" value="1"/>
</dbReference>
<dbReference type="PANTHER" id="PTHR13707:SF57">
    <property type="entry name" value="SUCCINYL-COA:3-KETOACID COENZYME A TRANSFERASE SUBUNIT B-RELATED"/>
    <property type="match status" value="1"/>
</dbReference>
<dbReference type="Gene3D" id="3.40.1080.10">
    <property type="entry name" value="Glutaconate Coenzyme A-transferase"/>
    <property type="match status" value="1"/>
</dbReference>
<evidence type="ECO:0000256" key="1">
    <source>
        <dbReference type="ARBA" id="ARBA00007047"/>
    </source>
</evidence>
<evidence type="ECO:0000256" key="2">
    <source>
        <dbReference type="ARBA" id="ARBA00022679"/>
    </source>
</evidence>
<dbReference type="Pfam" id="PF01144">
    <property type="entry name" value="CoA_trans"/>
    <property type="match status" value="1"/>
</dbReference>
<dbReference type="PROSITE" id="PS01274">
    <property type="entry name" value="COA_TRANSF_2"/>
    <property type="match status" value="1"/>
</dbReference>
<dbReference type="InterPro" id="IPR012791">
    <property type="entry name" value="3-oxoacid_CoA-transf_B"/>
</dbReference>
<dbReference type="Proteomes" id="UP000198908">
    <property type="component" value="Unassembled WGS sequence"/>
</dbReference>
<dbReference type="InterPro" id="IPR004164">
    <property type="entry name" value="CoA_transf_AS"/>
</dbReference>
<dbReference type="EMBL" id="FMYQ01000013">
    <property type="protein sequence ID" value="SDD01258.1"/>
    <property type="molecule type" value="Genomic_DNA"/>
</dbReference>
<dbReference type="RefSeq" id="WP_091998003.1">
    <property type="nucleotide sequence ID" value="NZ_FMYQ01000013.1"/>
</dbReference>
<dbReference type="SUPFAM" id="SSF100950">
    <property type="entry name" value="NagB/RpiA/CoA transferase-like"/>
    <property type="match status" value="1"/>
</dbReference>
<dbReference type="GO" id="GO:0008410">
    <property type="term" value="F:CoA-transferase activity"/>
    <property type="evidence" value="ECO:0007669"/>
    <property type="project" value="InterPro"/>
</dbReference>
<comment type="similarity">
    <text evidence="1">Belongs to the 3-oxoacid CoA-transferase subunit B family.</text>
</comment>
<protein>
    <submittedName>
        <fullName evidence="3">3-oxoadipate CoA-transferase, beta subunit</fullName>
    </submittedName>
</protein>
<keyword evidence="2 3" id="KW-0808">Transferase</keyword>
<keyword evidence="4" id="KW-1185">Reference proteome</keyword>
<reference evidence="4" key="1">
    <citation type="submission" date="2016-09" db="EMBL/GenBank/DDBJ databases">
        <authorList>
            <person name="Varghese N."/>
            <person name="Submissions S."/>
        </authorList>
    </citation>
    <scope>NUCLEOTIDE SEQUENCE [LARGE SCALE GENOMIC DNA]</scope>
    <source>
        <strain evidence="4">TNe-862</strain>
    </source>
</reference>